<evidence type="ECO:0000313" key="1">
    <source>
        <dbReference type="Proteomes" id="UP000301870"/>
    </source>
</evidence>
<protein>
    <submittedName>
        <fullName evidence="2">Uncharacterized protein LOC111357967</fullName>
    </submittedName>
</protein>
<keyword evidence="1" id="KW-1185">Reference proteome</keyword>
<dbReference type="GeneID" id="111357967"/>
<dbReference type="Proteomes" id="UP000301870">
    <property type="component" value="Chromosome 26"/>
</dbReference>
<reference evidence="2" key="1">
    <citation type="submission" date="2025-08" db="UniProtKB">
        <authorList>
            <consortium name="RefSeq"/>
        </authorList>
    </citation>
    <scope>IDENTIFICATION</scope>
    <source>
        <strain evidence="2">Ishihara</strain>
        <tissue evidence="2">Whole body</tissue>
    </source>
</reference>
<dbReference type="KEGG" id="sliu:111357967"/>
<gene>
    <name evidence="2" type="primary">LOC111357967</name>
</gene>
<name>A0A9J7EH34_SPOLT</name>
<dbReference type="AlphaFoldDB" id="A0A9J7EH34"/>
<dbReference type="RefSeq" id="XP_022828561.1">
    <property type="nucleotide sequence ID" value="XM_022972793.1"/>
</dbReference>
<proteinExistence type="predicted"/>
<accession>A0A9J7EH34</accession>
<organism evidence="1 2">
    <name type="scientific">Spodoptera litura</name>
    <name type="common">Asian cotton leafworm</name>
    <dbReference type="NCBI Taxonomy" id="69820"/>
    <lineage>
        <taxon>Eukaryota</taxon>
        <taxon>Metazoa</taxon>
        <taxon>Ecdysozoa</taxon>
        <taxon>Arthropoda</taxon>
        <taxon>Hexapoda</taxon>
        <taxon>Insecta</taxon>
        <taxon>Pterygota</taxon>
        <taxon>Neoptera</taxon>
        <taxon>Endopterygota</taxon>
        <taxon>Lepidoptera</taxon>
        <taxon>Glossata</taxon>
        <taxon>Ditrysia</taxon>
        <taxon>Noctuoidea</taxon>
        <taxon>Noctuidae</taxon>
        <taxon>Amphipyrinae</taxon>
        <taxon>Spodoptera</taxon>
    </lineage>
</organism>
<sequence length="1207" mass="138661">MAPYSSVTLLGDTLGQRHRHLNSLVRAAGESGTTVQDVEAEPEQSAVDRLFKIDLAVSLRDADYILRNLKHDDMLFVSRALKARWLLDRHDIINPKYLENTLFPEMIFPAVSKMKHWLHINLRDPAKCQEFYEYYKQNSFEFAIKFLSHCSNHFILEEVPKILTKLSPHYVKVLCEKCPTVAKIYFDSLATQDDVKNRYLKQEQSYYNSIKCVLKSDADVFLDNTEKYFSLDKFKRFSPLATEYIVQRHRSRVINKLGLYVAYILHIPTLAARLSVDECQEVVLQLARASYLKHWFQYKAVEPLIKRLHPQKRAAFKKRVFVDKDIGELVEKWPYETPSSPAAELDSDSHVFDDAELECVSMLDCEPLCGFGGSRILKRSLRNAAYAECLMQCDAEYDDCMAVKLKTDLDRLFDEFRFIGFDHALQDLSHRVGSTGSTDRRRDIFLVLVSKTGGRIETVTALLRLAVRHSNEPAHTRASVIRSLVKRAAVWRLPADVWQLLLDFSHGLGLDGSAPEAPCREGLHAVVIRQLLAGQCEPRIRDAFLKDFSTLAEYPLKPNERKCVADNLQNMLASAAVDVEPKVAADRLDKLLDVLKVFRIRVEASSLAVKTVTALALQDKEVARPLLERLYNAKIARRDLLRLNMMFRRDEEALLNALRHDPVALEVTQVVDILTTRKRHFDIFTAKLVVYFDQKQDFTTQLRSALKEQISKPLDTKYTYVKLARPLASILGQELKTELNKLDQTGTEQHVKLKAQLRACAHRARPIFNLAEWGWSKAGVKAVATHVMRCRETERAEFIRTLAAERRTVRVALALSLRSASGPVLDTFTSLAKLRPAAALRAALQYFRRRGASAELGVWDIIKPLLSTVDLKCRKRLRRLLANTDWIPNPIKPAYITELYSAVHKISRSRADSLLQDLSKILPECDESIENVLLQMFDNTEKKQNLSTACYDSDLDLDSGNTDIGNPAILYPAIYIRYLMLSKSNEDFERRFSKIGIRFIKQLEILRSKKDEKFKTSLDQVLESLRYNAAFFDIKNSSCLLVIEKILDWLQKLLPKEKYFQIYVQIHLTMLYFKAVRQSMKQMPEVFADPKRKRTEGVEAVGFVFGRYIAKEVSELVTTYFDSIIELYTKALIGYLENMRYGASREKFIGNALKGFLADGVGIQRRLAVYAYRRFRYDVSKDMVNEIEEQLSKDKVIEIFVHAEIYS</sequence>
<dbReference type="OrthoDB" id="7476497at2759"/>
<dbReference type="InterPro" id="IPR016024">
    <property type="entry name" value="ARM-type_fold"/>
</dbReference>
<evidence type="ECO:0000313" key="2">
    <source>
        <dbReference type="RefSeq" id="XP_022828561.1"/>
    </source>
</evidence>
<dbReference type="SUPFAM" id="SSF48371">
    <property type="entry name" value="ARM repeat"/>
    <property type="match status" value="1"/>
</dbReference>